<dbReference type="Proteomes" id="UP000252081">
    <property type="component" value="Unassembled WGS sequence"/>
</dbReference>
<gene>
    <name evidence="3" type="ORF">DRW42_10140</name>
</gene>
<evidence type="ECO:0000313" key="4">
    <source>
        <dbReference type="Proteomes" id="UP000252081"/>
    </source>
</evidence>
<keyword evidence="4" id="KW-1185">Reference proteome</keyword>
<dbReference type="PROSITE" id="PS50943">
    <property type="entry name" value="HTH_CROC1"/>
    <property type="match status" value="1"/>
</dbReference>
<dbReference type="PANTHER" id="PTHR46558">
    <property type="entry name" value="TRACRIPTIONAL REGULATORY PROTEIN-RELATED-RELATED"/>
    <property type="match status" value="1"/>
</dbReference>
<dbReference type="InterPro" id="IPR010982">
    <property type="entry name" value="Lambda_DNA-bd_dom_sf"/>
</dbReference>
<organism evidence="3 4">
    <name type="scientific">Pedobacter miscanthi</name>
    <dbReference type="NCBI Taxonomy" id="2259170"/>
    <lineage>
        <taxon>Bacteria</taxon>
        <taxon>Pseudomonadati</taxon>
        <taxon>Bacteroidota</taxon>
        <taxon>Sphingobacteriia</taxon>
        <taxon>Sphingobacteriales</taxon>
        <taxon>Sphingobacteriaceae</taxon>
        <taxon>Pedobacter</taxon>
    </lineage>
</organism>
<dbReference type="SMART" id="SM00530">
    <property type="entry name" value="HTH_XRE"/>
    <property type="match status" value="1"/>
</dbReference>
<dbReference type="InterPro" id="IPR001387">
    <property type="entry name" value="Cro/C1-type_HTH"/>
</dbReference>
<sequence>MNKRLGKTLKEFRLKKGLTQQEVADLLSISRPTYIKWENDIGSPSFLHVYLLIQAYNISFEDFIRDLIDI</sequence>
<dbReference type="PANTHER" id="PTHR46558:SF13">
    <property type="entry name" value="HTH-TYPE TRANSCRIPTIONAL REGULATOR IMMR"/>
    <property type="match status" value="1"/>
</dbReference>
<dbReference type="OrthoDB" id="959032at2"/>
<dbReference type="SUPFAM" id="SSF47413">
    <property type="entry name" value="lambda repressor-like DNA-binding domains"/>
    <property type="match status" value="1"/>
</dbReference>
<evidence type="ECO:0000256" key="1">
    <source>
        <dbReference type="ARBA" id="ARBA00023125"/>
    </source>
</evidence>
<dbReference type="Pfam" id="PF01381">
    <property type="entry name" value="HTH_3"/>
    <property type="match status" value="1"/>
</dbReference>
<name>A0A366L231_9SPHI</name>
<dbReference type="CDD" id="cd00093">
    <property type="entry name" value="HTH_XRE"/>
    <property type="match status" value="1"/>
</dbReference>
<keyword evidence="1" id="KW-0238">DNA-binding</keyword>
<dbReference type="RefSeq" id="WP_113948705.1">
    <property type="nucleotide sequence ID" value="NZ_QNQU01000007.1"/>
</dbReference>
<proteinExistence type="predicted"/>
<dbReference type="AlphaFoldDB" id="A0A366L231"/>
<dbReference type="GO" id="GO:0003677">
    <property type="term" value="F:DNA binding"/>
    <property type="evidence" value="ECO:0007669"/>
    <property type="project" value="UniProtKB-KW"/>
</dbReference>
<accession>A0A366L231</accession>
<reference evidence="3 4" key="1">
    <citation type="submission" date="2018-07" db="EMBL/GenBank/DDBJ databases">
        <title>A draft genome of a endophytic bacteria, a new species of Pedobacter.</title>
        <authorList>
            <person name="Zhang Z.D."/>
            <person name="Chen Z.J."/>
        </authorList>
    </citation>
    <scope>NUCLEOTIDE SEQUENCE [LARGE SCALE GENOMIC DNA]</scope>
    <source>
        <strain evidence="3 4">RS10</strain>
    </source>
</reference>
<comment type="caution">
    <text evidence="3">The sequence shown here is derived from an EMBL/GenBank/DDBJ whole genome shotgun (WGS) entry which is preliminary data.</text>
</comment>
<evidence type="ECO:0000313" key="3">
    <source>
        <dbReference type="EMBL" id="RBQ07945.1"/>
    </source>
</evidence>
<dbReference type="Gene3D" id="1.10.260.40">
    <property type="entry name" value="lambda repressor-like DNA-binding domains"/>
    <property type="match status" value="1"/>
</dbReference>
<evidence type="ECO:0000259" key="2">
    <source>
        <dbReference type="PROSITE" id="PS50943"/>
    </source>
</evidence>
<protein>
    <recommendedName>
        <fullName evidence="2">HTH cro/C1-type domain-containing protein</fullName>
    </recommendedName>
</protein>
<feature type="domain" description="HTH cro/C1-type" evidence="2">
    <location>
        <begin position="9"/>
        <end position="63"/>
    </location>
</feature>
<dbReference type="EMBL" id="QNQU01000007">
    <property type="protein sequence ID" value="RBQ07945.1"/>
    <property type="molecule type" value="Genomic_DNA"/>
</dbReference>